<evidence type="ECO:0000256" key="11">
    <source>
        <dbReference type="ARBA" id="ARBA00023204"/>
    </source>
</evidence>
<dbReference type="Pfam" id="PF03850">
    <property type="entry name" value="Tfb4"/>
    <property type="match status" value="1"/>
</dbReference>
<dbReference type="AlphaFoldDB" id="A0A0A8L0M0"/>
<evidence type="ECO:0000256" key="7">
    <source>
        <dbReference type="ARBA" id="ARBA00022771"/>
    </source>
</evidence>
<keyword evidence="11 14" id="KW-0234">DNA repair</keyword>
<keyword evidence="10 14" id="KW-0804">Transcription</keyword>
<evidence type="ECO:0000256" key="1">
    <source>
        <dbReference type="ARBA" id="ARBA00002817"/>
    </source>
</evidence>
<keyword evidence="16" id="KW-1185">Reference proteome</keyword>
<proteinExistence type="inferred from homology"/>
<keyword evidence="9 14" id="KW-0805">Transcription regulation</keyword>
<evidence type="ECO:0000256" key="14">
    <source>
        <dbReference type="RuleBase" id="RU368090"/>
    </source>
</evidence>
<evidence type="ECO:0000256" key="13">
    <source>
        <dbReference type="ARBA" id="ARBA00033341"/>
    </source>
</evidence>
<evidence type="ECO:0000256" key="8">
    <source>
        <dbReference type="ARBA" id="ARBA00022833"/>
    </source>
</evidence>
<gene>
    <name evidence="15" type="ORF">KLDO_g753</name>
</gene>
<evidence type="ECO:0000256" key="6">
    <source>
        <dbReference type="ARBA" id="ARBA00022763"/>
    </source>
</evidence>
<dbReference type="GO" id="GO:0000439">
    <property type="term" value="C:transcription factor TFIIH core complex"/>
    <property type="evidence" value="ECO:0007669"/>
    <property type="project" value="UniProtKB-UniRule"/>
</dbReference>
<dbReference type="GO" id="GO:0006355">
    <property type="term" value="P:regulation of DNA-templated transcription"/>
    <property type="evidence" value="ECO:0007669"/>
    <property type="project" value="InterPro"/>
</dbReference>
<keyword evidence="6 14" id="KW-0227">DNA damage</keyword>
<evidence type="ECO:0000256" key="3">
    <source>
        <dbReference type="ARBA" id="ARBA00005273"/>
    </source>
</evidence>
<dbReference type="OrthoDB" id="17307at2759"/>
<protein>
    <recommendedName>
        <fullName evidence="4 14">General transcription and DNA repair factor IIH subunit TFB4</fullName>
        <shortName evidence="14">TFIIH subunit TFB4</shortName>
    </recommendedName>
    <alternativeName>
        <fullName evidence="13 14">RNA polymerase II transcription factor B subunit 4</fullName>
    </alternativeName>
</protein>
<reference evidence="15 16" key="1">
    <citation type="submission" date="2014-03" db="EMBL/GenBank/DDBJ databases">
        <title>The genome of Kluyveromyces dobzhanskii.</title>
        <authorList>
            <person name="Nystedt B."/>
            <person name="Astrom S."/>
        </authorList>
    </citation>
    <scope>NUCLEOTIDE SEQUENCE [LARGE SCALE GENOMIC DNA]</scope>
    <source>
        <strain evidence="15 16">CBS 2104</strain>
    </source>
</reference>
<keyword evidence="12 14" id="KW-0539">Nucleus</keyword>
<evidence type="ECO:0000256" key="4">
    <source>
        <dbReference type="ARBA" id="ARBA00021280"/>
    </source>
</evidence>
<comment type="function">
    <text evidence="1 14">Component of the general transcription and DNA repair factor IIH (TFIIH) core complex, which is involved in general and transcription-coupled nucleotide excision repair (NER) of damaged DNA and, when complexed to TFIIK, in RNA transcription by RNA polymerase II. In NER, TFIIH acts by opening DNA around the lesion to allow the excision of the damaged oligonucleotide and its replacement by a new DNA fragment. In transcription, TFIIH has an essential role in transcription initiation. When the pre-initiation complex (PIC) has been established, TFIIH is required for promoter opening and promoter escape. Phosphorylation of the C-terminal tail (CTD) of the largest subunit of RNA polymerase II by the kinase module TFIIK controls the initiation of transcription.</text>
</comment>
<dbReference type="SUPFAM" id="SSF53300">
    <property type="entry name" value="vWA-like"/>
    <property type="match status" value="1"/>
</dbReference>
<comment type="similarity">
    <text evidence="3 14">Belongs to the TFB4 family.</text>
</comment>
<comment type="subunit">
    <text evidence="14">Component of the 7-subunit TFIIH core complex composed of XPB/SSL2, XPD/RAD3, SSL1, TFB1, TFB2, TFB4 and TFB5, which is active in NER. The core complex associates with the 3-subunit CTD-kinase module TFIIK composed of CCL1, KIN28 and TFB3 to form the 10-subunit holoenzyme (holo-TFIIH) active in transcription.</text>
</comment>
<accession>A0A0A8L0M0</accession>
<dbReference type="GO" id="GO:0005675">
    <property type="term" value="C:transcription factor TFIIH holo complex"/>
    <property type="evidence" value="ECO:0007669"/>
    <property type="project" value="UniProtKB-UniRule"/>
</dbReference>
<evidence type="ECO:0000313" key="16">
    <source>
        <dbReference type="Proteomes" id="UP000031516"/>
    </source>
</evidence>
<dbReference type="FunFam" id="3.40.50.410:FF:000093">
    <property type="entry name" value="Transcription initiation factor TFIIH subunit"/>
    <property type="match status" value="1"/>
</dbReference>
<evidence type="ECO:0000256" key="10">
    <source>
        <dbReference type="ARBA" id="ARBA00023163"/>
    </source>
</evidence>
<dbReference type="InterPro" id="IPR004600">
    <property type="entry name" value="TFIIH_Tfb4/GTF2H3"/>
</dbReference>
<organism evidence="15 16">
    <name type="scientific">Kluyveromyces dobzhanskii CBS 2104</name>
    <dbReference type="NCBI Taxonomy" id="1427455"/>
    <lineage>
        <taxon>Eukaryota</taxon>
        <taxon>Fungi</taxon>
        <taxon>Dikarya</taxon>
        <taxon>Ascomycota</taxon>
        <taxon>Saccharomycotina</taxon>
        <taxon>Saccharomycetes</taxon>
        <taxon>Saccharomycetales</taxon>
        <taxon>Saccharomycetaceae</taxon>
        <taxon>Kluyveromyces</taxon>
    </lineage>
</organism>
<dbReference type="InterPro" id="IPR036465">
    <property type="entry name" value="vWFA_dom_sf"/>
</dbReference>
<dbReference type="PANTHER" id="PTHR12831">
    <property type="entry name" value="TRANSCRIPTION INITIATION FACTOR IIH TFIIH , POLYPEPTIDE 3-RELATED"/>
    <property type="match status" value="1"/>
</dbReference>
<dbReference type="PANTHER" id="PTHR12831:SF0">
    <property type="entry name" value="GENERAL TRANSCRIPTION FACTOR IIH SUBUNIT 3"/>
    <property type="match status" value="1"/>
</dbReference>
<evidence type="ECO:0000256" key="2">
    <source>
        <dbReference type="ARBA" id="ARBA00004123"/>
    </source>
</evidence>
<evidence type="ECO:0000313" key="15">
    <source>
        <dbReference type="EMBL" id="CDO92433.1"/>
    </source>
</evidence>
<sequence>MDAIAESVFQGTKSKTKEIEDTPSLLTVVVDTSIHSWVQLSKQKTGNDADGGAGDKQLIEALKSIVVFLNAHLAFNSSNQVCLIAAHSKGIKYLYPSADSKPSMSMVSSDMYRGFRNVDEIVVEQWYTLFKEELEGQESKVSMKSSLSGAMSSALTYVNRVLKENENTSLRSRLLVITCGTSQGKDEIFQYIPIMNCIFSATKMKCPIDVVKIGGSIESTFLQQATDATSGVYLHVETTRGLIQYLSTAMFIDPSLRNVIIKPNQGSVDFRTSCFLTGKVVAVGFVCSVCLCVLSVIPPGQKCPACDSPFDSKIIARLRRKPVLSNGVPKKRNVNK</sequence>
<dbReference type="Gene3D" id="3.40.50.410">
    <property type="entry name" value="von Willebrand factor, type A domain"/>
    <property type="match status" value="1"/>
</dbReference>
<dbReference type="Proteomes" id="UP000031516">
    <property type="component" value="Unassembled WGS sequence"/>
</dbReference>
<comment type="subcellular location">
    <subcellularLocation>
        <location evidence="2 14">Nucleus</location>
    </subcellularLocation>
</comment>
<evidence type="ECO:0000256" key="12">
    <source>
        <dbReference type="ARBA" id="ARBA00023242"/>
    </source>
</evidence>
<comment type="caution">
    <text evidence="15">The sequence shown here is derived from an EMBL/GenBank/DDBJ whole genome shotgun (WGS) entry which is preliminary data.</text>
</comment>
<name>A0A0A8L0M0_9SACH</name>
<evidence type="ECO:0000256" key="9">
    <source>
        <dbReference type="ARBA" id="ARBA00023015"/>
    </source>
</evidence>
<dbReference type="EMBL" id="CCBQ010000013">
    <property type="protein sequence ID" value="CDO92433.1"/>
    <property type="molecule type" value="Genomic_DNA"/>
</dbReference>
<dbReference type="GO" id="GO:0008270">
    <property type="term" value="F:zinc ion binding"/>
    <property type="evidence" value="ECO:0007669"/>
    <property type="project" value="UniProtKB-KW"/>
</dbReference>
<dbReference type="GO" id="GO:0006289">
    <property type="term" value="P:nucleotide-excision repair"/>
    <property type="evidence" value="ECO:0007669"/>
    <property type="project" value="UniProtKB-UniRule"/>
</dbReference>
<evidence type="ECO:0000256" key="5">
    <source>
        <dbReference type="ARBA" id="ARBA00022723"/>
    </source>
</evidence>
<keyword evidence="8 14" id="KW-0862">Zinc</keyword>
<keyword evidence="7 14" id="KW-0863">Zinc-finger</keyword>
<keyword evidence="5 14" id="KW-0479">Metal-binding</keyword>